<feature type="transmembrane region" description="Helical" evidence="7">
    <location>
        <begin position="192"/>
        <end position="213"/>
    </location>
</feature>
<dbReference type="STRING" id="630515.SAMN04489812_4896"/>
<evidence type="ECO:0000256" key="5">
    <source>
        <dbReference type="ARBA" id="ARBA00022989"/>
    </source>
</evidence>
<feature type="transmembrane region" description="Helical" evidence="7">
    <location>
        <begin position="12"/>
        <end position="30"/>
    </location>
</feature>
<evidence type="ECO:0000259" key="8">
    <source>
        <dbReference type="PROSITE" id="PS50928"/>
    </source>
</evidence>
<dbReference type="PANTHER" id="PTHR43386">
    <property type="entry name" value="OLIGOPEPTIDE TRANSPORT SYSTEM PERMEASE PROTEIN APPC"/>
    <property type="match status" value="1"/>
</dbReference>
<dbReference type="RefSeq" id="WP_091528371.1">
    <property type="nucleotide sequence ID" value="NZ_LT629772.1"/>
</dbReference>
<keyword evidence="4 7" id="KW-0812">Transmembrane</keyword>
<feature type="transmembrane region" description="Helical" evidence="7">
    <location>
        <begin position="233"/>
        <end position="255"/>
    </location>
</feature>
<dbReference type="InterPro" id="IPR035906">
    <property type="entry name" value="MetI-like_sf"/>
</dbReference>
<feature type="transmembrane region" description="Helical" evidence="7">
    <location>
        <begin position="69"/>
        <end position="90"/>
    </location>
</feature>
<feature type="transmembrane region" description="Helical" evidence="7">
    <location>
        <begin position="130"/>
        <end position="149"/>
    </location>
</feature>
<name>A0A1H1Z0F3_9ACTN</name>
<evidence type="ECO:0000313" key="9">
    <source>
        <dbReference type="EMBL" id="SDT27079.1"/>
    </source>
</evidence>
<accession>A0A1H1Z0F3</accession>
<evidence type="ECO:0000256" key="6">
    <source>
        <dbReference type="ARBA" id="ARBA00023136"/>
    </source>
</evidence>
<comment type="similarity">
    <text evidence="7">Belongs to the binding-protein-dependent transport system permease family.</text>
</comment>
<keyword evidence="6 7" id="KW-0472">Membrane</keyword>
<evidence type="ECO:0000256" key="2">
    <source>
        <dbReference type="ARBA" id="ARBA00022448"/>
    </source>
</evidence>
<evidence type="ECO:0000256" key="4">
    <source>
        <dbReference type="ARBA" id="ARBA00022692"/>
    </source>
</evidence>
<evidence type="ECO:0000256" key="3">
    <source>
        <dbReference type="ARBA" id="ARBA00022475"/>
    </source>
</evidence>
<dbReference type="SUPFAM" id="SSF161098">
    <property type="entry name" value="MetI-like"/>
    <property type="match status" value="1"/>
</dbReference>
<dbReference type="InterPro" id="IPR000515">
    <property type="entry name" value="MetI-like"/>
</dbReference>
<dbReference type="OrthoDB" id="8906042at2"/>
<keyword evidence="3" id="KW-1003">Cell membrane</keyword>
<dbReference type="PANTHER" id="PTHR43386:SF25">
    <property type="entry name" value="PEPTIDE ABC TRANSPORTER PERMEASE PROTEIN"/>
    <property type="match status" value="1"/>
</dbReference>
<protein>
    <submittedName>
        <fullName evidence="9">Peptide/nickel transport system permease protein</fullName>
    </submittedName>
</protein>
<keyword evidence="10" id="KW-1185">Reference proteome</keyword>
<evidence type="ECO:0000256" key="1">
    <source>
        <dbReference type="ARBA" id="ARBA00004651"/>
    </source>
</evidence>
<dbReference type="Proteomes" id="UP000199103">
    <property type="component" value="Chromosome I"/>
</dbReference>
<evidence type="ECO:0000313" key="10">
    <source>
        <dbReference type="Proteomes" id="UP000199103"/>
    </source>
</evidence>
<keyword evidence="5 7" id="KW-1133">Transmembrane helix</keyword>
<dbReference type="Pfam" id="PF00528">
    <property type="entry name" value="BPD_transp_1"/>
    <property type="match status" value="1"/>
</dbReference>
<dbReference type="InterPro" id="IPR050366">
    <property type="entry name" value="BP-dependent_transpt_permease"/>
</dbReference>
<reference evidence="9 10" key="1">
    <citation type="submission" date="2016-10" db="EMBL/GenBank/DDBJ databases">
        <authorList>
            <person name="de Groot N.N."/>
        </authorList>
    </citation>
    <scope>NUCLEOTIDE SEQUENCE [LARGE SCALE GENOMIC DNA]</scope>
    <source>
        <strain evidence="9 10">DSM 21800</strain>
    </source>
</reference>
<dbReference type="AlphaFoldDB" id="A0A1H1Z0F3"/>
<evidence type="ECO:0000256" key="7">
    <source>
        <dbReference type="RuleBase" id="RU363032"/>
    </source>
</evidence>
<feature type="domain" description="ABC transmembrane type-1" evidence="8">
    <location>
        <begin position="66"/>
        <end position="256"/>
    </location>
</feature>
<proteinExistence type="inferred from homology"/>
<feature type="transmembrane region" description="Helical" evidence="7">
    <location>
        <begin position="102"/>
        <end position="124"/>
    </location>
</feature>
<keyword evidence="2 7" id="KW-0813">Transport</keyword>
<gene>
    <name evidence="9" type="ORF">SAMN04489812_4896</name>
</gene>
<dbReference type="PROSITE" id="PS50928">
    <property type="entry name" value="ABC_TM1"/>
    <property type="match status" value="1"/>
</dbReference>
<dbReference type="GO" id="GO:0055085">
    <property type="term" value="P:transmembrane transport"/>
    <property type="evidence" value="ECO:0007669"/>
    <property type="project" value="InterPro"/>
</dbReference>
<dbReference type="EMBL" id="LT629772">
    <property type="protein sequence ID" value="SDT27079.1"/>
    <property type="molecule type" value="Genomic_DNA"/>
</dbReference>
<sequence>MRVGVRLRPVAYGVMVAIPVLVAVLGPLLAGQAPQTSQSPFGPSTWSPFGTDRLGRDVLAAALLGGQSLVLVTGATVLAGYLVGGLLGLLAAASNRAWLEDVIMRPLDVLLCLPALLLVMVAALRTDGSTVLVAVAVGGTLVAPIARFVRMAARGVVRGPVMEALRMQGAGPVRRYGGYALIEIARPVAADVGVRFAAATYVLASANFLGLGFDTTSTDWAVAVAANKDGLSAAPWSVYLPAGLIVLLVLGVNLLSDELLADPRRLAIREALRAVDDPVRSVIR</sequence>
<dbReference type="GO" id="GO:0005886">
    <property type="term" value="C:plasma membrane"/>
    <property type="evidence" value="ECO:0007669"/>
    <property type="project" value="UniProtKB-SubCell"/>
</dbReference>
<comment type="subcellular location">
    <subcellularLocation>
        <location evidence="1 7">Cell membrane</location>
        <topology evidence="1 7">Multi-pass membrane protein</topology>
    </subcellularLocation>
</comment>
<organism evidence="9 10">
    <name type="scientific">Microlunatus soli</name>
    <dbReference type="NCBI Taxonomy" id="630515"/>
    <lineage>
        <taxon>Bacteria</taxon>
        <taxon>Bacillati</taxon>
        <taxon>Actinomycetota</taxon>
        <taxon>Actinomycetes</taxon>
        <taxon>Propionibacteriales</taxon>
        <taxon>Propionibacteriaceae</taxon>
        <taxon>Microlunatus</taxon>
    </lineage>
</organism>